<evidence type="ECO:0000256" key="4">
    <source>
        <dbReference type="ARBA" id="ARBA00023136"/>
    </source>
</evidence>
<keyword evidence="3" id="KW-0560">Oxidoreductase</keyword>
<evidence type="ECO:0000313" key="5">
    <source>
        <dbReference type="EMBL" id="KAB0395690.1"/>
    </source>
</evidence>
<protein>
    <submittedName>
        <fullName evidence="5">Uncharacterized protein</fullName>
    </submittedName>
</protein>
<keyword evidence="6" id="KW-1185">Reference proteome</keyword>
<dbReference type="Gene3D" id="3.90.660.10">
    <property type="match status" value="1"/>
</dbReference>
<evidence type="ECO:0000256" key="3">
    <source>
        <dbReference type="ARBA" id="ARBA00023002"/>
    </source>
</evidence>
<sequence length="109" mass="12275">MMYYKEAFWKKKYYCGCIIIEDEEAPISITLDDTKPDGSLPALMGFILARKADRLAEVHKELRKRKICELYAKGLGSQEALQWCAMKRRTGVRSSTPGAATLPTFPLGS</sequence>
<dbReference type="PANTHER" id="PTHR43563">
    <property type="entry name" value="AMINE OXIDASE"/>
    <property type="match status" value="1"/>
</dbReference>
<dbReference type="GO" id="GO:0050660">
    <property type="term" value="F:flavin adenine dinucleotide binding"/>
    <property type="evidence" value="ECO:0007669"/>
    <property type="project" value="TreeGrafter"/>
</dbReference>
<comment type="subcellular location">
    <subcellularLocation>
        <location evidence="2">Membrane</location>
    </subcellularLocation>
</comment>
<gene>
    <name evidence="5" type="ORF">E2I00_014301</name>
</gene>
<comment type="caution">
    <text evidence="5">The sequence shown here is derived from an EMBL/GenBank/DDBJ whole genome shotgun (WGS) entry which is preliminary data.</text>
</comment>
<evidence type="ECO:0000256" key="1">
    <source>
        <dbReference type="ARBA" id="ARBA00001974"/>
    </source>
</evidence>
<name>A0A643C6H9_BALPH</name>
<dbReference type="Proteomes" id="UP000437017">
    <property type="component" value="Unassembled WGS sequence"/>
</dbReference>
<dbReference type="PANTHER" id="PTHR43563:SF11">
    <property type="entry name" value="AMINE OXIDASE [FLAVIN-CONTAINING] A"/>
    <property type="match status" value="1"/>
</dbReference>
<organism evidence="5 6">
    <name type="scientific">Balaenoptera physalus</name>
    <name type="common">Fin whale</name>
    <name type="synonym">Balaena physalus</name>
    <dbReference type="NCBI Taxonomy" id="9770"/>
    <lineage>
        <taxon>Eukaryota</taxon>
        <taxon>Metazoa</taxon>
        <taxon>Chordata</taxon>
        <taxon>Craniata</taxon>
        <taxon>Vertebrata</taxon>
        <taxon>Euteleostomi</taxon>
        <taxon>Mammalia</taxon>
        <taxon>Eutheria</taxon>
        <taxon>Laurasiatheria</taxon>
        <taxon>Artiodactyla</taxon>
        <taxon>Whippomorpha</taxon>
        <taxon>Cetacea</taxon>
        <taxon>Mysticeti</taxon>
        <taxon>Balaenopteridae</taxon>
        <taxon>Balaenoptera</taxon>
    </lineage>
</organism>
<dbReference type="SUPFAM" id="SSF54373">
    <property type="entry name" value="FAD-linked reductases, C-terminal domain"/>
    <property type="match status" value="1"/>
</dbReference>
<dbReference type="GO" id="GO:0008131">
    <property type="term" value="F:primary methylamine oxidase activity"/>
    <property type="evidence" value="ECO:0007669"/>
    <property type="project" value="TreeGrafter"/>
</dbReference>
<reference evidence="5 6" key="1">
    <citation type="journal article" date="2019" name="PLoS ONE">
        <title>Genomic analyses reveal an absence of contemporary introgressive admixture between fin whales and blue whales, despite known hybrids.</title>
        <authorList>
            <person name="Westbury M.V."/>
            <person name="Petersen B."/>
            <person name="Lorenzen E.D."/>
        </authorList>
    </citation>
    <scope>NUCLEOTIDE SEQUENCE [LARGE SCALE GENOMIC DNA]</scope>
    <source>
        <strain evidence="5">FinWhale-01</strain>
    </source>
</reference>
<evidence type="ECO:0000313" key="6">
    <source>
        <dbReference type="Proteomes" id="UP000437017"/>
    </source>
</evidence>
<dbReference type="EMBL" id="SGJD01002406">
    <property type="protein sequence ID" value="KAB0395690.1"/>
    <property type="molecule type" value="Genomic_DNA"/>
</dbReference>
<dbReference type="GO" id="GO:0005739">
    <property type="term" value="C:mitochondrion"/>
    <property type="evidence" value="ECO:0007669"/>
    <property type="project" value="TreeGrafter"/>
</dbReference>
<keyword evidence="4" id="KW-0472">Membrane</keyword>
<dbReference type="GO" id="GO:0016020">
    <property type="term" value="C:membrane"/>
    <property type="evidence" value="ECO:0007669"/>
    <property type="project" value="UniProtKB-SubCell"/>
</dbReference>
<proteinExistence type="predicted"/>
<comment type="cofactor">
    <cofactor evidence="1">
        <name>FAD</name>
        <dbReference type="ChEBI" id="CHEBI:57692"/>
    </cofactor>
</comment>
<dbReference type="InterPro" id="IPR050703">
    <property type="entry name" value="Flavin_MAO"/>
</dbReference>
<dbReference type="OrthoDB" id="7777654at2759"/>
<evidence type="ECO:0000256" key="2">
    <source>
        <dbReference type="ARBA" id="ARBA00004370"/>
    </source>
</evidence>
<accession>A0A643C6H9</accession>
<dbReference type="AlphaFoldDB" id="A0A643C6H9"/>